<name>A0A8T1TPM7_9STRA</name>
<feature type="compositionally biased region" description="Polar residues" evidence="1">
    <location>
        <begin position="150"/>
        <end position="167"/>
    </location>
</feature>
<protein>
    <submittedName>
        <fullName evidence="2">Uncharacterized protein</fullName>
    </submittedName>
</protein>
<feature type="compositionally biased region" description="Polar residues" evidence="1">
    <location>
        <begin position="283"/>
        <end position="302"/>
    </location>
</feature>
<evidence type="ECO:0000313" key="2">
    <source>
        <dbReference type="EMBL" id="KAG6946055.1"/>
    </source>
</evidence>
<evidence type="ECO:0000256" key="1">
    <source>
        <dbReference type="SAM" id="MobiDB-lite"/>
    </source>
</evidence>
<feature type="region of interest" description="Disordered" evidence="1">
    <location>
        <begin position="52"/>
        <end position="212"/>
    </location>
</feature>
<dbReference type="Proteomes" id="UP000688947">
    <property type="component" value="Unassembled WGS sequence"/>
</dbReference>
<accession>A0A8T1TPM7</accession>
<dbReference type="AlphaFoldDB" id="A0A8T1TPM7"/>
<dbReference type="OrthoDB" id="122217at2759"/>
<feature type="region of interest" description="Disordered" evidence="1">
    <location>
        <begin position="326"/>
        <end position="423"/>
    </location>
</feature>
<comment type="caution">
    <text evidence="2">The sequence shown here is derived from an EMBL/GenBank/DDBJ whole genome shotgun (WGS) entry which is preliminary data.</text>
</comment>
<reference evidence="2" key="1">
    <citation type="submission" date="2021-01" db="EMBL/GenBank/DDBJ databases">
        <title>Phytophthora aleatoria, a newly-described species from Pinus radiata is distinct from Phytophthora cactorum isolates based on comparative genomics.</title>
        <authorList>
            <person name="Mcdougal R."/>
            <person name="Panda P."/>
            <person name="Williams N."/>
            <person name="Studholme D.J."/>
        </authorList>
    </citation>
    <scope>NUCLEOTIDE SEQUENCE</scope>
    <source>
        <strain evidence="2">NZFS 3830</strain>
    </source>
</reference>
<organism evidence="2 3">
    <name type="scientific">Phytophthora cactorum</name>
    <dbReference type="NCBI Taxonomy" id="29920"/>
    <lineage>
        <taxon>Eukaryota</taxon>
        <taxon>Sar</taxon>
        <taxon>Stramenopiles</taxon>
        <taxon>Oomycota</taxon>
        <taxon>Peronosporomycetes</taxon>
        <taxon>Peronosporales</taxon>
        <taxon>Peronosporaceae</taxon>
        <taxon>Phytophthora</taxon>
    </lineage>
</organism>
<feature type="region of interest" description="Disordered" evidence="1">
    <location>
        <begin position="283"/>
        <end position="304"/>
    </location>
</feature>
<sequence>MPLLAKMMDTAEKFNDKAIEFAQEQVARREEEEDQPGYVPKHKSIVKKAVEATEDFIAEQGSPRSRSRSSSSSSSSSDDESERYPRPSGEPTGYSTVVVATTTSVVNSSDSTDYSTPSYPMVNNDSSYNDTRYTGDSRQGVTSYERRTVEVSSSYPQDTFTTNSNSYDGDHTGDSRNGSTSYERRTVEVSSSYPQDTFTAANPYDSNCNVSSSYSHVSEEVDSYTTSSVYRPPYDRNEDNTNTEPRREGYSCYERNDSDNFCNNAGASSSYSSRVDEDISYSRRTGTGLGFNSSRENTSSYRRVNEEDDVSYDAFNKLSLESSSCFERSDRDTEEYSRYTREDSERFIENNTYGSSSSRFGDSDRTATSRYDTSTYPGETRESDSYSYSSSREYSRRSGDADASYNGRNFTATGPSAGFNENRVNTSEYMTQDRVSYSREVVSSTRTQNYENYMY</sequence>
<dbReference type="EMBL" id="JAENGZ010001829">
    <property type="protein sequence ID" value="KAG6946055.1"/>
    <property type="molecule type" value="Genomic_DNA"/>
</dbReference>
<feature type="compositionally biased region" description="Polar residues" evidence="1">
    <location>
        <begin position="121"/>
        <end position="142"/>
    </location>
</feature>
<feature type="compositionally biased region" description="Low complexity" evidence="1">
    <location>
        <begin position="94"/>
        <end position="120"/>
    </location>
</feature>
<feature type="compositionally biased region" description="Polar residues" evidence="1">
    <location>
        <begin position="368"/>
        <end position="377"/>
    </location>
</feature>
<dbReference type="VEuPathDB" id="FungiDB:PC110_g5957"/>
<feature type="region of interest" description="Disordered" evidence="1">
    <location>
        <begin position="26"/>
        <end position="45"/>
    </location>
</feature>
<evidence type="ECO:0000313" key="3">
    <source>
        <dbReference type="Proteomes" id="UP000688947"/>
    </source>
</evidence>
<gene>
    <name evidence="2" type="ORF">JG687_00016993</name>
</gene>
<feature type="compositionally biased region" description="Polar residues" evidence="1">
    <location>
        <begin position="188"/>
        <end position="200"/>
    </location>
</feature>
<feature type="region of interest" description="Disordered" evidence="1">
    <location>
        <begin position="224"/>
        <end position="255"/>
    </location>
</feature>
<proteinExistence type="predicted"/>
<feature type="compositionally biased region" description="Basic and acidic residues" evidence="1">
    <location>
        <begin position="233"/>
        <end position="255"/>
    </location>
</feature>
<feature type="compositionally biased region" description="Basic and acidic residues" evidence="1">
    <location>
        <begin position="327"/>
        <end position="348"/>
    </location>
</feature>